<dbReference type="AlphaFoldDB" id="A0A1Y2F386"/>
<comment type="similarity">
    <text evidence="6">Belongs to the SIMIBI class G3E GTPase family. ZNG1 subfamily.</text>
</comment>
<evidence type="ECO:0000259" key="9">
    <source>
        <dbReference type="Pfam" id="PF02492"/>
    </source>
</evidence>
<keyword evidence="4" id="KW-0342">GTP-binding</keyword>
<evidence type="ECO:0000259" key="10">
    <source>
        <dbReference type="Pfam" id="PF07683"/>
    </source>
</evidence>
<evidence type="ECO:0000313" key="11">
    <source>
        <dbReference type="EMBL" id="ORY78147.1"/>
    </source>
</evidence>
<keyword evidence="5" id="KW-0143">Chaperone</keyword>
<dbReference type="EMBL" id="MCFI01000018">
    <property type="protein sequence ID" value="ORY78147.1"/>
    <property type="molecule type" value="Genomic_DNA"/>
</dbReference>
<evidence type="ECO:0000256" key="4">
    <source>
        <dbReference type="ARBA" id="ARBA00023134"/>
    </source>
</evidence>
<dbReference type="STRING" id="56484.A0A1Y2F386"/>
<comment type="caution">
    <text evidence="11">The sequence shown here is derived from an EMBL/GenBank/DDBJ whole genome shotgun (WGS) entry which is preliminary data.</text>
</comment>
<feature type="region of interest" description="Disordered" evidence="8">
    <location>
        <begin position="1"/>
        <end position="36"/>
    </location>
</feature>
<dbReference type="InterPro" id="IPR003495">
    <property type="entry name" value="CobW/HypB/UreG_nucleotide-bd"/>
</dbReference>
<dbReference type="CDD" id="cd03112">
    <property type="entry name" value="CobW-like"/>
    <property type="match status" value="1"/>
</dbReference>
<dbReference type="OMA" id="GHSHMDP"/>
<sequence>MGNDEIPDLVEATEDAQPSKASQSAEKPTSGHAESDLAQAKVPITIVTGFLGSGKSTLLNHILTVQHGKRIAVILNEFGDSADIERSLNVSGDKADGLVEEWLDLKNGCMCCTIKDNAVSAIENLMKQRGKFDYILLETTGLADPGPIVNMFWLDEGLSSDLCLDGVVTVVDASNLLKGLDETCRIQISMADFVLVNKMDLVTDVRQVDQAIRSLNPLAVLKHTTRSKIDPVAILNLQAYDKKQLDLSQISLSRRNHHDKEISTICLPVPTISADRIAGFERSIQELLWQSQEGIEILRMKGRISDHNGRTWILQGVRDIYEMVEVAKSSDEGKLVFIGRGMSKLPLLLCNALLG</sequence>
<dbReference type="PANTHER" id="PTHR13748">
    <property type="entry name" value="COBW-RELATED"/>
    <property type="match status" value="1"/>
</dbReference>
<evidence type="ECO:0000256" key="1">
    <source>
        <dbReference type="ARBA" id="ARBA00022741"/>
    </source>
</evidence>
<name>A0A1Y2F386_PROLT</name>
<feature type="domain" description="CobW/HypB/UreG nucleotide-binding" evidence="9">
    <location>
        <begin position="43"/>
        <end position="217"/>
    </location>
</feature>
<evidence type="ECO:0000256" key="5">
    <source>
        <dbReference type="ARBA" id="ARBA00023186"/>
    </source>
</evidence>
<dbReference type="InterPro" id="IPR027417">
    <property type="entry name" value="P-loop_NTPase"/>
</dbReference>
<feature type="domain" description="CobW C-terminal" evidence="10">
    <location>
        <begin position="281"/>
        <end position="344"/>
    </location>
</feature>
<dbReference type="InterPro" id="IPR051316">
    <property type="entry name" value="Zinc-reg_GTPase_activator"/>
</dbReference>
<gene>
    <name evidence="11" type="ORF">BCR37DRAFT_394655</name>
</gene>
<evidence type="ECO:0000256" key="3">
    <source>
        <dbReference type="ARBA" id="ARBA00022833"/>
    </source>
</evidence>
<protein>
    <submittedName>
        <fullName evidence="11">CobW/HypB/UreG, nucleotide-binding domain-domain-containing protein</fullName>
    </submittedName>
</protein>
<dbReference type="OrthoDB" id="258627at2759"/>
<evidence type="ECO:0000256" key="7">
    <source>
        <dbReference type="ARBA" id="ARBA00049117"/>
    </source>
</evidence>
<dbReference type="GO" id="GO:0005525">
    <property type="term" value="F:GTP binding"/>
    <property type="evidence" value="ECO:0007669"/>
    <property type="project" value="UniProtKB-KW"/>
</dbReference>
<dbReference type="GO" id="GO:0016787">
    <property type="term" value="F:hydrolase activity"/>
    <property type="evidence" value="ECO:0007669"/>
    <property type="project" value="UniProtKB-KW"/>
</dbReference>
<accession>A0A1Y2F386</accession>
<evidence type="ECO:0000256" key="6">
    <source>
        <dbReference type="ARBA" id="ARBA00034320"/>
    </source>
</evidence>
<evidence type="ECO:0000256" key="2">
    <source>
        <dbReference type="ARBA" id="ARBA00022801"/>
    </source>
</evidence>
<keyword evidence="3" id="KW-0862">Zinc</keyword>
<dbReference type="RefSeq" id="XP_040723258.1">
    <property type="nucleotide sequence ID" value="XM_040871502.1"/>
</dbReference>
<feature type="compositionally biased region" description="Acidic residues" evidence="8">
    <location>
        <begin position="1"/>
        <end position="14"/>
    </location>
</feature>
<dbReference type="InterPro" id="IPR036627">
    <property type="entry name" value="CobW-likC_sf"/>
</dbReference>
<dbReference type="GO" id="GO:0005737">
    <property type="term" value="C:cytoplasm"/>
    <property type="evidence" value="ECO:0007669"/>
    <property type="project" value="TreeGrafter"/>
</dbReference>
<organism evidence="11 12">
    <name type="scientific">Protomyces lactucae-debilis</name>
    <dbReference type="NCBI Taxonomy" id="2754530"/>
    <lineage>
        <taxon>Eukaryota</taxon>
        <taxon>Fungi</taxon>
        <taxon>Dikarya</taxon>
        <taxon>Ascomycota</taxon>
        <taxon>Taphrinomycotina</taxon>
        <taxon>Taphrinomycetes</taxon>
        <taxon>Taphrinales</taxon>
        <taxon>Protomycetaceae</taxon>
        <taxon>Protomyces</taxon>
    </lineage>
</organism>
<dbReference type="SUPFAM" id="SSF52540">
    <property type="entry name" value="P-loop containing nucleoside triphosphate hydrolases"/>
    <property type="match status" value="1"/>
</dbReference>
<dbReference type="InterPro" id="IPR011629">
    <property type="entry name" value="CobW-like_C"/>
</dbReference>
<dbReference type="GeneID" id="63788101"/>
<dbReference type="Gene3D" id="3.40.50.300">
    <property type="entry name" value="P-loop containing nucleotide triphosphate hydrolases"/>
    <property type="match status" value="1"/>
</dbReference>
<keyword evidence="2" id="KW-0378">Hydrolase</keyword>
<dbReference type="Pfam" id="PF07683">
    <property type="entry name" value="CobW_C"/>
    <property type="match status" value="1"/>
</dbReference>
<reference evidence="11 12" key="1">
    <citation type="submission" date="2016-07" db="EMBL/GenBank/DDBJ databases">
        <title>Pervasive Adenine N6-methylation of Active Genes in Fungi.</title>
        <authorList>
            <consortium name="DOE Joint Genome Institute"/>
            <person name="Mondo S.J."/>
            <person name="Dannebaum R.O."/>
            <person name="Kuo R.C."/>
            <person name="Labutti K."/>
            <person name="Haridas S."/>
            <person name="Kuo A."/>
            <person name="Salamov A."/>
            <person name="Ahrendt S.R."/>
            <person name="Lipzen A."/>
            <person name="Sullivan W."/>
            <person name="Andreopoulos W.B."/>
            <person name="Clum A."/>
            <person name="Lindquist E."/>
            <person name="Daum C."/>
            <person name="Ramamoorthy G.K."/>
            <person name="Gryganskyi A."/>
            <person name="Culley D."/>
            <person name="Magnuson J.K."/>
            <person name="James T.Y."/>
            <person name="O'Malley M.A."/>
            <person name="Stajich J.E."/>
            <person name="Spatafora J.W."/>
            <person name="Visel A."/>
            <person name="Grigoriev I.V."/>
        </authorList>
    </citation>
    <scope>NUCLEOTIDE SEQUENCE [LARGE SCALE GENOMIC DNA]</scope>
    <source>
        <strain evidence="11 12">12-1054</strain>
    </source>
</reference>
<evidence type="ECO:0000256" key="8">
    <source>
        <dbReference type="SAM" id="MobiDB-lite"/>
    </source>
</evidence>
<dbReference type="SUPFAM" id="SSF90002">
    <property type="entry name" value="Hypothetical protein YjiA, C-terminal domain"/>
    <property type="match status" value="1"/>
</dbReference>
<keyword evidence="1" id="KW-0547">Nucleotide-binding</keyword>
<dbReference type="PANTHER" id="PTHR13748:SF31">
    <property type="entry name" value="ZINC-REGULATED GTPASE METALLOPROTEIN ACTIVATOR 1A-RELATED"/>
    <property type="match status" value="1"/>
</dbReference>
<proteinExistence type="inferred from homology"/>
<evidence type="ECO:0000313" key="12">
    <source>
        <dbReference type="Proteomes" id="UP000193685"/>
    </source>
</evidence>
<dbReference type="Pfam" id="PF02492">
    <property type="entry name" value="cobW"/>
    <property type="match status" value="1"/>
</dbReference>
<comment type="catalytic activity">
    <reaction evidence="7">
        <text>GTP + H2O = GDP + phosphate + H(+)</text>
        <dbReference type="Rhea" id="RHEA:19669"/>
        <dbReference type="ChEBI" id="CHEBI:15377"/>
        <dbReference type="ChEBI" id="CHEBI:15378"/>
        <dbReference type="ChEBI" id="CHEBI:37565"/>
        <dbReference type="ChEBI" id="CHEBI:43474"/>
        <dbReference type="ChEBI" id="CHEBI:58189"/>
    </reaction>
    <physiologicalReaction direction="left-to-right" evidence="7">
        <dbReference type="Rhea" id="RHEA:19670"/>
    </physiologicalReaction>
</comment>
<dbReference type="Gene3D" id="3.30.1220.10">
    <property type="entry name" value="CobW-like, C-terminal domain"/>
    <property type="match status" value="1"/>
</dbReference>
<keyword evidence="12" id="KW-1185">Reference proteome</keyword>
<dbReference type="Proteomes" id="UP000193685">
    <property type="component" value="Unassembled WGS sequence"/>
</dbReference>